<dbReference type="SUPFAM" id="SSF48452">
    <property type="entry name" value="TPR-like"/>
    <property type="match status" value="1"/>
</dbReference>
<proteinExistence type="predicted"/>
<comment type="caution">
    <text evidence="1">The sequence shown here is derived from an EMBL/GenBank/DDBJ whole genome shotgun (WGS) entry which is preliminary data.</text>
</comment>
<gene>
    <name evidence="1" type="ORF">COY73_02600</name>
</gene>
<dbReference type="InterPro" id="IPR011990">
    <property type="entry name" value="TPR-like_helical_dom_sf"/>
</dbReference>
<evidence type="ECO:0000313" key="1">
    <source>
        <dbReference type="EMBL" id="PIY88842.1"/>
    </source>
</evidence>
<dbReference type="AlphaFoldDB" id="A0A2M7R6G6"/>
<dbReference type="Pfam" id="PF14559">
    <property type="entry name" value="TPR_19"/>
    <property type="match status" value="1"/>
</dbReference>
<organism evidence="1 2">
    <name type="scientific">Candidatus Nealsonbacteria bacterium CG_4_10_14_0_8_um_filter_37_14</name>
    <dbReference type="NCBI Taxonomy" id="1974684"/>
    <lineage>
        <taxon>Bacteria</taxon>
        <taxon>Candidatus Nealsoniibacteriota</taxon>
    </lineage>
</organism>
<protein>
    <submittedName>
        <fullName evidence="1">Uncharacterized protein</fullName>
    </submittedName>
</protein>
<evidence type="ECO:0000313" key="2">
    <source>
        <dbReference type="Proteomes" id="UP000230767"/>
    </source>
</evidence>
<accession>A0A2M7R6G6</accession>
<reference evidence="2" key="1">
    <citation type="submission" date="2017-09" db="EMBL/GenBank/DDBJ databases">
        <title>Depth-based differentiation of microbial function through sediment-hosted aquifers and enrichment of novel symbionts in the deep terrestrial subsurface.</title>
        <authorList>
            <person name="Probst A.J."/>
            <person name="Ladd B."/>
            <person name="Jarett J.K."/>
            <person name="Geller-Mcgrath D.E."/>
            <person name="Sieber C.M.K."/>
            <person name="Emerson J.B."/>
            <person name="Anantharaman K."/>
            <person name="Thomas B.C."/>
            <person name="Malmstrom R."/>
            <person name="Stieglmeier M."/>
            <person name="Klingl A."/>
            <person name="Woyke T."/>
            <person name="Ryan C.M."/>
            <person name="Banfield J.F."/>
        </authorList>
    </citation>
    <scope>NUCLEOTIDE SEQUENCE [LARGE SCALE GENOMIC DNA]</scope>
</reference>
<dbReference type="EMBL" id="PFLW01000063">
    <property type="protein sequence ID" value="PIY88842.1"/>
    <property type="molecule type" value="Genomic_DNA"/>
</dbReference>
<sequence>PREKILAEFDFISQELEKSIKRNPLNFRLYLKLGRVYNGYFRFDQSKLSDAEKVLERAIELSPNNQQGYWYLAQTRLFQGKVNEALSLAETAVNLEPQAEKSHLVLIQIVKLTGDQELFREKVEAALNINPDWATSIKEVLGISGS</sequence>
<dbReference type="Gene3D" id="1.25.40.10">
    <property type="entry name" value="Tetratricopeptide repeat domain"/>
    <property type="match status" value="1"/>
</dbReference>
<name>A0A2M7R6G6_9BACT</name>
<feature type="non-terminal residue" evidence="1">
    <location>
        <position position="1"/>
    </location>
</feature>
<dbReference type="Proteomes" id="UP000230767">
    <property type="component" value="Unassembled WGS sequence"/>
</dbReference>